<accession>A0A401UKI2</accession>
<sequence length="76" mass="8897">MFAGYNDSIPYGELIIIRNGKILREFMDMPDDPELNIDMGKLEKEEEKPIHSWVDVASYVDEDSIIYSDTGWLWIQ</sequence>
<dbReference type="EMBL" id="BHYK01000007">
    <property type="protein sequence ID" value="GCD10057.1"/>
    <property type="molecule type" value="Genomic_DNA"/>
</dbReference>
<evidence type="ECO:0000313" key="1">
    <source>
        <dbReference type="EMBL" id="GCD10057.1"/>
    </source>
</evidence>
<name>A0A401UKI2_9CLOT</name>
<organism evidence="1 2">
    <name type="scientific">Clostridium tagluense</name>
    <dbReference type="NCBI Taxonomy" id="360422"/>
    <lineage>
        <taxon>Bacteria</taxon>
        <taxon>Bacillati</taxon>
        <taxon>Bacillota</taxon>
        <taxon>Clostridia</taxon>
        <taxon>Eubacteriales</taxon>
        <taxon>Clostridiaceae</taxon>
        <taxon>Clostridium</taxon>
    </lineage>
</organism>
<evidence type="ECO:0000313" key="2">
    <source>
        <dbReference type="Proteomes" id="UP000287872"/>
    </source>
</evidence>
<comment type="caution">
    <text evidence="1">The sequence shown here is derived from an EMBL/GenBank/DDBJ whole genome shotgun (WGS) entry which is preliminary data.</text>
</comment>
<gene>
    <name evidence="1" type="ORF">Ctaglu_16800</name>
</gene>
<reference evidence="1 2" key="1">
    <citation type="submission" date="2018-11" db="EMBL/GenBank/DDBJ databases">
        <title>Genome sequencing and assembly of Clostridium tagluense strain A121.</title>
        <authorList>
            <person name="Murakami T."/>
            <person name="Segawa T."/>
            <person name="Shcherbakova V.A."/>
            <person name="Mori H."/>
            <person name="Yoshimura Y."/>
        </authorList>
    </citation>
    <scope>NUCLEOTIDE SEQUENCE [LARGE SCALE GENOMIC DNA]</scope>
    <source>
        <strain evidence="1 2">A121</strain>
    </source>
</reference>
<dbReference type="AlphaFoldDB" id="A0A401UKI2"/>
<proteinExistence type="predicted"/>
<keyword evidence="2" id="KW-1185">Reference proteome</keyword>
<protein>
    <submittedName>
        <fullName evidence="1">Uncharacterized protein</fullName>
    </submittedName>
</protein>
<dbReference type="Proteomes" id="UP000287872">
    <property type="component" value="Unassembled WGS sequence"/>
</dbReference>